<dbReference type="InterPro" id="IPR013785">
    <property type="entry name" value="Aldolase_TIM"/>
</dbReference>
<comment type="caution">
    <text evidence="2">The sequence shown here is derived from an EMBL/GenBank/DDBJ whole genome shotgun (WGS) entry which is preliminary data.</text>
</comment>
<name>A0A7X2ZAY7_9BACL</name>
<dbReference type="Pfam" id="PF02679">
    <property type="entry name" value="ComA"/>
    <property type="match status" value="1"/>
</dbReference>
<reference evidence="2 3" key="1">
    <citation type="submission" date="2019-11" db="EMBL/GenBank/DDBJ databases">
        <title>Draft genome sequences of five Paenibacillus species of dairy origin.</title>
        <authorList>
            <person name="Olajide A.M."/>
            <person name="Chen S."/>
            <person name="Lapointe G."/>
        </authorList>
    </citation>
    <scope>NUCLEOTIDE SEQUENCE [LARGE SCALE GENOMIC DNA]</scope>
    <source>
        <strain evidence="2 3">2CS3</strain>
    </source>
</reference>
<proteinExistence type="inferred from homology"/>
<dbReference type="RefSeq" id="WP_155614804.1">
    <property type="nucleotide sequence ID" value="NZ_WNZX01000010.1"/>
</dbReference>
<dbReference type="Gene3D" id="3.20.20.70">
    <property type="entry name" value="Aldolase class I"/>
    <property type="match status" value="1"/>
</dbReference>
<dbReference type="EMBL" id="WNZX01000010">
    <property type="protein sequence ID" value="MUG71593.1"/>
    <property type="molecule type" value="Genomic_DNA"/>
</dbReference>
<dbReference type="PANTHER" id="PTHR48413:SF1">
    <property type="entry name" value="PROTEIN HEAT-STRESS-ASSOCIATED 32"/>
    <property type="match status" value="1"/>
</dbReference>
<gene>
    <name evidence="2" type="ORF">GNP93_13030</name>
</gene>
<sequence>MEVRTPLQWHFQLCDPTGQRTSKPRIAGKTMVIDKGLGLHAIEDLLQTAGDYMDMLKIGFGTSPLYKTALLKKKIEMAKAHNILVYPGGTFLEVAIVQQNIDHFFDMIAYLGFNGIEISDGTIQVPRGVRSDLIRRGVDAGLTVITEYGKKGWGSAIELEELVETVTIDSELGAALITIEGRESGKGIGIYNEDGSCKDEEIELVLSGVPSPELLLWEAPHKDQQVHLLKRLGSGIHLGNIAPADLFSLEALRRGLRSDTLAGEADVSDAAPVAAEANVEAAPVVSWYYQI</sequence>
<evidence type="ECO:0000313" key="3">
    <source>
        <dbReference type="Proteomes" id="UP000450917"/>
    </source>
</evidence>
<dbReference type="InterPro" id="IPR036112">
    <property type="entry name" value="ComA_synth_sf"/>
</dbReference>
<dbReference type="InterPro" id="IPR003830">
    <property type="entry name" value="ComA_synth"/>
</dbReference>
<dbReference type="SUPFAM" id="SSF102110">
    <property type="entry name" value="(2r)-phospho-3-sulfolactate synthase ComA"/>
    <property type="match status" value="1"/>
</dbReference>
<dbReference type="Proteomes" id="UP000450917">
    <property type="component" value="Unassembled WGS sequence"/>
</dbReference>
<protein>
    <submittedName>
        <fullName evidence="2">Phosphosulfolactate synthase</fullName>
    </submittedName>
</protein>
<accession>A0A7X2ZAY7</accession>
<dbReference type="AlphaFoldDB" id="A0A7X2ZAY7"/>
<organism evidence="2 3">
    <name type="scientific">Paenibacillus validus</name>
    <dbReference type="NCBI Taxonomy" id="44253"/>
    <lineage>
        <taxon>Bacteria</taxon>
        <taxon>Bacillati</taxon>
        <taxon>Bacillota</taxon>
        <taxon>Bacilli</taxon>
        <taxon>Bacillales</taxon>
        <taxon>Paenibacillaceae</taxon>
        <taxon>Paenibacillus</taxon>
    </lineage>
</organism>
<evidence type="ECO:0000313" key="2">
    <source>
        <dbReference type="EMBL" id="MUG71593.1"/>
    </source>
</evidence>
<dbReference type="PANTHER" id="PTHR48413">
    <property type="match status" value="1"/>
</dbReference>
<keyword evidence="3" id="KW-1185">Reference proteome</keyword>
<comment type="similarity">
    <text evidence="1">Belongs to the phosphosulfolactate synthase family.</text>
</comment>
<evidence type="ECO:0000256" key="1">
    <source>
        <dbReference type="ARBA" id="ARBA00010424"/>
    </source>
</evidence>